<evidence type="ECO:0008006" key="3">
    <source>
        <dbReference type="Google" id="ProtNLM"/>
    </source>
</evidence>
<dbReference type="Gene3D" id="2.60.40.4140">
    <property type="match status" value="2"/>
</dbReference>
<reference evidence="2" key="1">
    <citation type="journal article" date="2019" name="Int. J. Syst. Evol. Microbiol.">
        <title>The Global Catalogue of Microorganisms (GCM) 10K type strain sequencing project: providing services to taxonomists for standard genome sequencing and annotation.</title>
        <authorList>
            <consortium name="The Broad Institute Genomics Platform"/>
            <consortium name="The Broad Institute Genome Sequencing Center for Infectious Disease"/>
            <person name="Wu L."/>
            <person name="Ma J."/>
        </authorList>
    </citation>
    <scope>NUCLEOTIDE SEQUENCE [LARGE SCALE GENOMIC DNA]</scope>
    <source>
        <strain evidence="2">KCTC 12708</strain>
    </source>
</reference>
<comment type="caution">
    <text evidence="1">The sequence shown here is derived from an EMBL/GenBank/DDBJ whole genome shotgun (WGS) entry which is preliminary data.</text>
</comment>
<dbReference type="GeneID" id="94367640"/>
<organism evidence="1 2">
    <name type="scientific">Mesonia mobilis</name>
    <dbReference type="NCBI Taxonomy" id="369791"/>
    <lineage>
        <taxon>Bacteria</taxon>
        <taxon>Pseudomonadati</taxon>
        <taxon>Bacteroidota</taxon>
        <taxon>Flavobacteriia</taxon>
        <taxon>Flavobacteriales</taxon>
        <taxon>Flavobacteriaceae</taxon>
        <taxon>Mesonia</taxon>
    </lineage>
</organism>
<evidence type="ECO:0000313" key="1">
    <source>
        <dbReference type="EMBL" id="GGZ43132.1"/>
    </source>
</evidence>
<dbReference type="InterPro" id="IPR027829">
    <property type="entry name" value="DUF4625"/>
</dbReference>
<gene>
    <name evidence="1" type="ORF">GCM10008088_00030</name>
</gene>
<accession>A0ABQ3BFJ7</accession>
<evidence type="ECO:0000313" key="2">
    <source>
        <dbReference type="Proteomes" id="UP000615593"/>
    </source>
</evidence>
<dbReference type="Proteomes" id="UP000615593">
    <property type="component" value="Unassembled WGS sequence"/>
</dbReference>
<dbReference type="RefSeq" id="WP_027885767.1">
    <property type="nucleotide sequence ID" value="NZ_BMWY01000001.1"/>
</dbReference>
<keyword evidence="2" id="KW-1185">Reference proteome</keyword>
<dbReference type="Pfam" id="PF15418">
    <property type="entry name" value="DUF4625"/>
    <property type="match status" value="2"/>
</dbReference>
<proteinExistence type="predicted"/>
<dbReference type="PROSITE" id="PS51257">
    <property type="entry name" value="PROKAR_LIPOPROTEIN"/>
    <property type="match status" value="1"/>
</dbReference>
<protein>
    <recommendedName>
        <fullName evidence="3">DUF4625 domain-containing protein</fullName>
    </recommendedName>
</protein>
<dbReference type="EMBL" id="BMWY01000001">
    <property type="protein sequence ID" value="GGZ43132.1"/>
    <property type="molecule type" value="Genomic_DNA"/>
</dbReference>
<name>A0ABQ3BFJ7_9FLAO</name>
<sequence length="265" mass="29094">MKIFNKNIFYLFTITAALGLTSCSDDDFSDGLDNQAPVVTIHEPTSDEAVAVGGEVHLDVELEDDVELASYKIEVHNDFDGHDHDRPFGVEQTIPWSLNQTQELDPGQTNYTIHQHLEVPENAAEGAYHVGIIVLDQAGNQSEAYVRIIVGEEHSGEEHGITITDVHTEDAAKGGEFHVEASVNAEHGIQTISVNLHGHDLTPEGDEEDWTYSNDFTTYSGNSAEFVEHIDVPANATAGEYHITITVIDTEGHTHSEGSHFHITE</sequence>